<keyword evidence="3 8" id="KW-0813">Transport</keyword>
<sequence>MATEAPRVRGREHPSSPSWVRQAIIVAVLGFLYVPIVVLIAFSFNNSYLSALWTGFTFHWYHVLLQEPTLLHSLVISLEVAVIQTIISTILGTLGGIALHRYTFWGKKALIYFLYVPIVIPEIVMAVALLIYFPHIGVPLGVPAMVIGQTTFTIPYVVLVVRAAMAGFDTTLEEAARDLGASELQTLWTVTVPVILPGIIVGALLSFSQSFDDFTTSFFVDGSGNTPLPVQIYGMLRHGVNPSVNALSTIIVAATLVIVFIGQRTQRRRAQRG</sequence>
<evidence type="ECO:0000256" key="8">
    <source>
        <dbReference type="RuleBase" id="RU363032"/>
    </source>
</evidence>
<keyword evidence="7 8" id="KW-0472">Membrane</keyword>
<keyword evidence="4" id="KW-1003">Cell membrane</keyword>
<dbReference type="InterPro" id="IPR000515">
    <property type="entry name" value="MetI-like"/>
</dbReference>
<feature type="domain" description="ABC transmembrane type-1" evidence="9">
    <location>
        <begin position="74"/>
        <end position="262"/>
    </location>
</feature>
<protein>
    <recommendedName>
        <fullName evidence="9">ABC transmembrane type-1 domain-containing protein</fullName>
    </recommendedName>
</protein>
<dbReference type="Pfam" id="PF00528">
    <property type="entry name" value="BPD_transp_1"/>
    <property type="match status" value="1"/>
</dbReference>
<proteinExistence type="inferred from homology"/>
<name>A0ABM6RVF7_9FIRM</name>
<evidence type="ECO:0000256" key="5">
    <source>
        <dbReference type="ARBA" id="ARBA00022692"/>
    </source>
</evidence>
<evidence type="ECO:0000313" key="11">
    <source>
        <dbReference type="Proteomes" id="UP000325292"/>
    </source>
</evidence>
<dbReference type="Proteomes" id="UP000325292">
    <property type="component" value="Chromosome"/>
</dbReference>
<dbReference type="SUPFAM" id="SSF161098">
    <property type="entry name" value="MetI-like"/>
    <property type="match status" value="1"/>
</dbReference>
<dbReference type="InterPro" id="IPR051789">
    <property type="entry name" value="Bact_Polyamine_Transport"/>
</dbReference>
<evidence type="ECO:0000256" key="1">
    <source>
        <dbReference type="ARBA" id="ARBA00004651"/>
    </source>
</evidence>
<evidence type="ECO:0000256" key="7">
    <source>
        <dbReference type="ARBA" id="ARBA00023136"/>
    </source>
</evidence>
<feature type="transmembrane region" description="Helical" evidence="8">
    <location>
        <begin position="186"/>
        <end position="207"/>
    </location>
</feature>
<organism evidence="10 11">
    <name type="scientific">Sulfobacillus thermotolerans</name>
    <dbReference type="NCBI Taxonomy" id="338644"/>
    <lineage>
        <taxon>Bacteria</taxon>
        <taxon>Bacillati</taxon>
        <taxon>Bacillota</taxon>
        <taxon>Clostridia</taxon>
        <taxon>Eubacteriales</taxon>
        <taxon>Clostridiales Family XVII. Incertae Sedis</taxon>
        <taxon>Sulfobacillus</taxon>
    </lineage>
</organism>
<feature type="transmembrane region" description="Helical" evidence="8">
    <location>
        <begin position="243"/>
        <end position="262"/>
    </location>
</feature>
<feature type="transmembrane region" description="Helical" evidence="8">
    <location>
        <begin position="145"/>
        <end position="165"/>
    </location>
</feature>
<keyword evidence="11" id="KW-1185">Reference proteome</keyword>
<feature type="transmembrane region" description="Helical" evidence="8">
    <location>
        <begin position="20"/>
        <end position="44"/>
    </location>
</feature>
<dbReference type="PANTHER" id="PTHR43848">
    <property type="entry name" value="PUTRESCINE TRANSPORT SYSTEM PERMEASE PROTEIN POTI"/>
    <property type="match status" value="1"/>
</dbReference>
<comment type="similarity">
    <text evidence="2">Belongs to the binding-protein-dependent transport system permease family. CysTW subfamily.</text>
</comment>
<evidence type="ECO:0000256" key="4">
    <source>
        <dbReference type="ARBA" id="ARBA00022475"/>
    </source>
</evidence>
<gene>
    <name evidence="10" type="ORF">BXT84_15845</name>
</gene>
<reference evidence="10 11" key="1">
    <citation type="journal article" date="2019" name="Sci. Rep.">
        <title>Sulfobacillus thermotolerans: new insights into resistance and metabolic capacities of acidophilic chemolithotrophs.</title>
        <authorList>
            <person name="Panyushkina A.E."/>
            <person name="Babenko V.V."/>
            <person name="Nikitina A.S."/>
            <person name="Selezneva O.V."/>
            <person name="Tsaplina I.A."/>
            <person name="Letarova M.A."/>
            <person name="Kostryukova E.S."/>
            <person name="Letarov A.V."/>
        </authorList>
    </citation>
    <scope>NUCLEOTIDE SEQUENCE [LARGE SCALE GENOMIC DNA]</scope>
    <source>
        <strain evidence="10 11">Kr1</strain>
    </source>
</reference>
<dbReference type="PANTHER" id="PTHR43848:SF2">
    <property type="entry name" value="PUTRESCINE TRANSPORT SYSTEM PERMEASE PROTEIN POTI"/>
    <property type="match status" value="1"/>
</dbReference>
<dbReference type="Gene3D" id="1.10.3720.10">
    <property type="entry name" value="MetI-like"/>
    <property type="match status" value="1"/>
</dbReference>
<evidence type="ECO:0000313" key="10">
    <source>
        <dbReference type="EMBL" id="AUW95246.1"/>
    </source>
</evidence>
<evidence type="ECO:0000259" key="9">
    <source>
        <dbReference type="PROSITE" id="PS50928"/>
    </source>
</evidence>
<evidence type="ECO:0000256" key="3">
    <source>
        <dbReference type="ARBA" id="ARBA00022448"/>
    </source>
</evidence>
<feature type="transmembrane region" description="Helical" evidence="8">
    <location>
        <begin position="74"/>
        <end position="99"/>
    </location>
</feature>
<comment type="subcellular location">
    <subcellularLocation>
        <location evidence="1 8">Cell membrane</location>
        <topology evidence="1 8">Multi-pass membrane protein</topology>
    </subcellularLocation>
</comment>
<dbReference type="CDD" id="cd06261">
    <property type="entry name" value="TM_PBP2"/>
    <property type="match status" value="1"/>
</dbReference>
<evidence type="ECO:0000256" key="2">
    <source>
        <dbReference type="ARBA" id="ARBA00007069"/>
    </source>
</evidence>
<evidence type="ECO:0000256" key="6">
    <source>
        <dbReference type="ARBA" id="ARBA00022989"/>
    </source>
</evidence>
<dbReference type="PROSITE" id="PS50928">
    <property type="entry name" value="ABC_TM1"/>
    <property type="match status" value="1"/>
</dbReference>
<keyword evidence="5 8" id="KW-0812">Transmembrane</keyword>
<dbReference type="RefSeq" id="WP_103375542.1">
    <property type="nucleotide sequence ID" value="NZ_CP133983.1"/>
</dbReference>
<dbReference type="EMBL" id="CP019454">
    <property type="protein sequence ID" value="AUW95246.1"/>
    <property type="molecule type" value="Genomic_DNA"/>
</dbReference>
<accession>A0ABM6RVF7</accession>
<keyword evidence="6 8" id="KW-1133">Transmembrane helix</keyword>
<feature type="transmembrane region" description="Helical" evidence="8">
    <location>
        <begin position="111"/>
        <end position="133"/>
    </location>
</feature>
<dbReference type="InterPro" id="IPR035906">
    <property type="entry name" value="MetI-like_sf"/>
</dbReference>